<dbReference type="EMBL" id="CP019699">
    <property type="protein sequence ID" value="AQS55260.1"/>
    <property type="molecule type" value="Genomic_DNA"/>
</dbReference>
<evidence type="ECO:0008006" key="3">
    <source>
        <dbReference type="Google" id="ProtNLM"/>
    </source>
</evidence>
<dbReference type="KEGG" id="ntr:B0W44_05165"/>
<dbReference type="OrthoDB" id="2990381at2"/>
<dbReference type="Pfam" id="PF06949">
    <property type="entry name" value="DUF1292"/>
    <property type="match status" value="1"/>
</dbReference>
<keyword evidence="2" id="KW-1185">Reference proteome</keyword>
<protein>
    <recommendedName>
        <fullName evidence="3">DUF1292 domain-containing protein</fullName>
    </recommendedName>
</protein>
<dbReference type="RefSeq" id="WP_077719079.1">
    <property type="nucleotide sequence ID" value="NZ_CP019699.1"/>
</dbReference>
<dbReference type="AlphaFoldDB" id="A0A1U9K5H3"/>
<accession>A0A1U9K5H3</accession>
<name>A0A1U9K5H3_9BACL</name>
<proteinExistence type="predicted"/>
<sequence length="94" mass="11081">MNETYRETSGLTEAFGPDLILEDERGHEEHYRVVTEMEIDQQHYAVLRLHGDPDEEAFLFRVVPDGDGFIVEDVEDDDEWERAAEVYRQIVCRH</sequence>
<dbReference type="Proteomes" id="UP000188603">
    <property type="component" value="Chromosome"/>
</dbReference>
<dbReference type="InterPro" id="IPR009711">
    <property type="entry name" value="UPF0473"/>
</dbReference>
<gene>
    <name evidence="1" type="ORF">B0W44_05165</name>
</gene>
<evidence type="ECO:0000313" key="1">
    <source>
        <dbReference type="EMBL" id="AQS55260.1"/>
    </source>
</evidence>
<dbReference type="STRING" id="1471761.B0W44_05165"/>
<reference evidence="1 2" key="1">
    <citation type="journal article" date="2015" name="Int. J. Syst. Evol. Microbiol.">
        <title>Novibacillus thermophilus gen. nov., sp. nov., a Gram-staining-negative and moderately thermophilic member of the family Thermoactinomycetaceae.</title>
        <authorList>
            <person name="Yang G."/>
            <person name="Chen J."/>
            <person name="Zhou S."/>
        </authorList>
    </citation>
    <scope>NUCLEOTIDE SEQUENCE [LARGE SCALE GENOMIC DNA]</scope>
    <source>
        <strain evidence="1 2">SG-1</strain>
    </source>
</reference>
<evidence type="ECO:0000313" key="2">
    <source>
        <dbReference type="Proteomes" id="UP000188603"/>
    </source>
</evidence>
<organism evidence="1 2">
    <name type="scientific">Novibacillus thermophilus</name>
    <dbReference type="NCBI Taxonomy" id="1471761"/>
    <lineage>
        <taxon>Bacteria</taxon>
        <taxon>Bacillati</taxon>
        <taxon>Bacillota</taxon>
        <taxon>Bacilli</taxon>
        <taxon>Bacillales</taxon>
        <taxon>Thermoactinomycetaceae</taxon>
        <taxon>Novibacillus</taxon>
    </lineage>
</organism>